<keyword evidence="2" id="KW-1185">Reference proteome</keyword>
<name>A0AAV6Z8L7_ENGPU</name>
<organism evidence="1 2">
    <name type="scientific">Engystomops pustulosus</name>
    <name type="common">Tungara frog</name>
    <name type="synonym">Physalaemus pustulosus</name>
    <dbReference type="NCBI Taxonomy" id="76066"/>
    <lineage>
        <taxon>Eukaryota</taxon>
        <taxon>Metazoa</taxon>
        <taxon>Chordata</taxon>
        <taxon>Craniata</taxon>
        <taxon>Vertebrata</taxon>
        <taxon>Euteleostomi</taxon>
        <taxon>Amphibia</taxon>
        <taxon>Batrachia</taxon>
        <taxon>Anura</taxon>
        <taxon>Neobatrachia</taxon>
        <taxon>Hyloidea</taxon>
        <taxon>Leptodactylidae</taxon>
        <taxon>Leiuperinae</taxon>
        <taxon>Engystomops</taxon>
    </lineage>
</organism>
<evidence type="ECO:0000313" key="1">
    <source>
        <dbReference type="EMBL" id="KAG8543680.1"/>
    </source>
</evidence>
<dbReference type="Proteomes" id="UP000824782">
    <property type="component" value="Unassembled WGS sequence"/>
</dbReference>
<comment type="caution">
    <text evidence="1">The sequence shown here is derived from an EMBL/GenBank/DDBJ whole genome shotgun (WGS) entry which is preliminary data.</text>
</comment>
<reference evidence="1" key="1">
    <citation type="thesis" date="2020" institute="ProQuest LLC" country="789 East Eisenhower Parkway, Ann Arbor, MI, USA">
        <title>Comparative Genomics and Chromosome Evolution.</title>
        <authorList>
            <person name="Mudd A.B."/>
        </authorList>
    </citation>
    <scope>NUCLEOTIDE SEQUENCE</scope>
    <source>
        <strain evidence="1">237g6f4</strain>
        <tissue evidence="1">Blood</tissue>
    </source>
</reference>
<gene>
    <name evidence="1" type="ORF">GDO81_024039</name>
</gene>
<proteinExistence type="predicted"/>
<sequence length="74" mass="8363">MQSGTSTSSPLHVPVMRVALIVVGFSLDRTLWWTPWSGSKIWAPNQKSFLGEPEMPILHCLREFIWLMGSYLGS</sequence>
<dbReference type="AlphaFoldDB" id="A0AAV6Z8L7"/>
<dbReference type="EMBL" id="WNYA01003036">
    <property type="protein sequence ID" value="KAG8543680.1"/>
    <property type="molecule type" value="Genomic_DNA"/>
</dbReference>
<accession>A0AAV6Z8L7</accession>
<protein>
    <submittedName>
        <fullName evidence="1">Uncharacterized protein</fullName>
    </submittedName>
</protein>
<evidence type="ECO:0000313" key="2">
    <source>
        <dbReference type="Proteomes" id="UP000824782"/>
    </source>
</evidence>